<keyword evidence="2" id="KW-1185">Reference proteome</keyword>
<dbReference type="Proteomes" id="UP000006729">
    <property type="component" value="Chromosome 1"/>
</dbReference>
<comment type="caution">
    <text evidence="1">The sequence shown here is derived from an EMBL/GenBank/DDBJ whole genome shotgun (WGS) entry which is preliminary data.</text>
</comment>
<dbReference type="EMBL" id="CM009290">
    <property type="protein sequence ID" value="KAI9403240.1"/>
    <property type="molecule type" value="Genomic_DNA"/>
</dbReference>
<organism evidence="1 2">
    <name type="scientific">Populus trichocarpa</name>
    <name type="common">Western balsam poplar</name>
    <name type="synonym">Populus balsamifera subsp. trichocarpa</name>
    <dbReference type="NCBI Taxonomy" id="3694"/>
    <lineage>
        <taxon>Eukaryota</taxon>
        <taxon>Viridiplantae</taxon>
        <taxon>Streptophyta</taxon>
        <taxon>Embryophyta</taxon>
        <taxon>Tracheophyta</taxon>
        <taxon>Spermatophyta</taxon>
        <taxon>Magnoliopsida</taxon>
        <taxon>eudicotyledons</taxon>
        <taxon>Gunneridae</taxon>
        <taxon>Pentapetalae</taxon>
        <taxon>rosids</taxon>
        <taxon>fabids</taxon>
        <taxon>Malpighiales</taxon>
        <taxon>Salicaceae</taxon>
        <taxon>Saliceae</taxon>
        <taxon>Populus</taxon>
    </lineage>
</organism>
<name>A0ACC0TNU7_POPTR</name>
<evidence type="ECO:0000313" key="1">
    <source>
        <dbReference type="EMBL" id="KAI9403240.1"/>
    </source>
</evidence>
<protein>
    <submittedName>
        <fullName evidence="1">Uncharacterized protein</fullName>
    </submittedName>
</protein>
<reference evidence="1 2" key="1">
    <citation type="journal article" date="2006" name="Science">
        <title>The genome of black cottonwood, Populus trichocarpa (Torr. &amp; Gray).</title>
        <authorList>
            <person name="Tuskan G.A."/>
            <person name="Difazio S."/>
            <person name="Jansson S."/>
            <person name="Bohlmann J."/>
            <person name="Grigoriev I."/>
            <person name="Hellsten U."/>
            <person name="Putnam N."/>
            <person name="Ralph S."/>
            <person name="Rombauts S."/>
            <person name="Salamov A."/>
            <person name="Schein J."/>
            <person name="Sterck L."/>
            <person name="Aerts A."/>
            <person name="Bhalerao R.R."/>
            <person name="Bhalerao R.P."/>
            <person name="Blaudez D."/>
            <person name="Boerjan W."/>
            <person name="Brun A."/>
            <person name="Brunner A."/>
            <person name="Busov V."/>
            <person name="Campbell M."/>
            <person name="Carlson J."/>
            <person name="Chalot M."/>
            <person name="Chapman J."/>
            <person name="Chen G.L."/>
            <person name="Cooper D."/>
            <person name="Coutinho P.M."/>
            <person name="Couturier J."/>
            <person name="Covert S."/>
            <person name="Cronk Q."/>
            <person name="Cunningham R."/>
            <person name="Davis J."/>
            <person name="Degroeve S."/>
            <person name="Dejardin A."/>
            <person name="Depamphilis C."/>
            <person name="Detter J."/>
            <person name="Dirks B."/>
            <person name="Dubchak I."/>
            <person name="Duplessis S."/>
            <person name="Ehlting J."/>
            <person name="Ellis B."/>
            <person name="Gendler K."/>
            <person name="Goodstein D."/>
            <person name="Gribskov M."/>
            <person name="Grimwood J."/>
            <person name="Groover A."/>
            <person name="Gunter L."/>
            <person name="Hamberger B."/>
            <person name="Heinze B."/>
            <person name="Helariutta Y."/>
            <person name="Henrissat B."/>
            <person name="Holligan D."/>
            <person name="Holt R."/>
            <person name="Huang W."/>
            <person name="Islam-Faridi N."/>
            <person name="Jones S."/>
            <person name="Jones-Rhoades M."/>
            <person name="Jorgensen R."/>
            <person name="Joshi C."/>
            <person name="Kangasjarvi J."/>
            <person name="Karlsson J."/>
            <person name="Kelleher C."/>
            <person name="Kirkpatrick R."/>
            <person name="Kirst M."/>
            <person name="Kohler A."/>
            <person name="Kalluri U."/>
            <person name="Larimer F."/>
            <person name="Leebens-Mack J."/>
            <person name="Leple J.C."/>
            <person name="Locascio P."/>
            <person name="Lou Y."/>
            <person name="Lucas S."/>
            <person name="Martin F."/>
            <person name="Montanini B."/>
            <person name="Napoli C."/>
            <person name="Nelson D.R."/>
            <person name="Nelson C."/>
            <person name="Nieminen K."/>
            <person name="Nilsson O."/>
            <person name="Pereda V."/>
            <person name="Peter G."/>
            <person name="Philippe R."/>
            <person name="Pilate G."/>
            <person name="Poliakov A."/>
            <person name="Razumovskaya J."/>
            <person name="Richardson P."/>
            <person name="Rinaldi C."/>
            <person name="Ritland K."/>
            <person name="Rouze P."/>
            <person name="Ryaboy D."/>
            <person name="Schmutz J."/>
            <person name="Schrader J."/>
            <person name="Segerman B."/>
            <person name="Shin H."/>
            <person name="Siddiqui A."/>
            <person name="Sterky F."/>
            <person name="Terry A."/>
            <person name="Tsai C.J."/>
            <person name="Uberbacher E."/>
            <person name="Unneberg P."/>
            <person name="Vahala J."/>
            <person name="Wall K."/>
            <person name="Wessler S."/>
            <person name="Yang G."/>
            <person name="Yin T."/>
            <person name="Douglas C."/>
            <person name="Marra M."/>
            <person name="Sandberg G."/>
            <person name="Van de Peer Y."/>
            <person name="Rokhsar D."/>
        </authorList>
    </citation>
    <scope>NUCLEOTIDE SEQUENCE [LARGE SCALE GENOMIC DNA]</scope>
    <source>
        <strain evidence="2">cv. Nisqually</strain>
    </source>
</reference>
<accession>A0ACC0TNU7</accession>
<sequence>MDGSDTHDKASWSKAMLHMFCDICITTIERGMRPNTHFGKAGWKFVVQSFKDQTGLSLSKSQLKNKWDGIKKDWREMRGAKKFRHVGIKPSLCAKYDIMFTNIVATGQYAWTPSQGLLSDEDNVTAGMRNTTNEDTNMEEGSGDSEEDAIPDFTRDVSNMVGGSNVAHSCSNPSSSKRKGAHQTTPQLRKKKRGTGMGAVLVAQGSQLLVEIKKGCSIEEVMEELHSIDGVTFGSALHTFATKFFWARSKREMWAAMGCIDRKVSWLKIMFDQHRQT</sequence>
<evidence type="ECO:0000313" key="2">
    <source>
        <dbReference type="Proteomes" id="UP000006729"/>
    </source>
</evidence>
<gene>
    <name evidence="1" type="ORF">POPTR_001G391600v4</name>
</gene>
<proteinExistence type="predicted"/>